<keyword evidence="3" id="KW-1185">Reference proteome</keyword>
<feature type="non-terminal residue" evidence="2">
    <location>
        <position position="155"/>
    </location>
</feature>
<feature type="compositionally biased region" description="Polar residues" evidence="1">
    <location>
        <begin position="70"/>
        <end position="86"/>
    </location>
</feature>
<feature type="region of interest" description="Disordered" evidence="1">
    <location>
        <begin position="19"/>
        <end position="135"/>
    </location>
</feature>
<feature type="compositionally biased region" description="Low complexity" evidence="1">
    <location>
        <begin position="54"/>
        <end position="69"/>
    </location>
</feature>
<accession>A0A9D5ATC1</accession>
<comment type="caution">
    <text evidence="2">The sequence shown here is derived from an EMBL/GenBank/DDBJ whole genome shotgun (WGS) entry which is preliminary data.</text>
</comment>
<feature type="compositionally biased region" description="Polar residues" evidence="1">
    <location>
        <begin position="37"/>
        <end position="48"/>
    </location>
</feature>
<dbReference type="AlphaFoldDB" id="A0A9D5ATC1"/>
<dbReference type="Proteomes" id="UP001058974">
    <property type="component" value="Chromosome 4"/>
</dbReference>
<evidence type="ECO:0000313" key="3">
    <source>
        <dbReference type="Proteomes" id="UP001058974"/>
    </source>
</evidence>
<proteinExistence type="predicted"/>
<protein>
    <submittedName>
        <fullName evidence="2">Uncharacterized protein</fullName>
    </submittedName>
</protein>
<feature type="compositionally biased region" description="Polar residues" evidence="1">
    <location>
        <begin position="20"/>
        <end position="30"/>
    </location>
</feature>
<feature type="compositionally biased region" description="Polar residues" evidence="1">
    <location>
        <begin position="123"/>
        <end position="135"/>
    </location>
</feature>
<gene>
    <name evidence="2" type="ORF">KIW84_042657</name>
</gene>
<dbReference type="EMBL" id="JAMSHJ010000004">
    <property type="protein sequence ID" value="KAI5418104.1"/>
    <property type="molecule type" value="Genomic_DNA"/>
</dbReference>
<evidence type="ECO:0000256" key="1">
    <source>
        <dbReference type="SAM" id="MobiDB-lite"/>
    </source>
</evidence>
<organism evidence="2 3">
    <name type="scientific">Pisum sativum</name>
    <name type="common">Garden pea</name>
    <name type="synonym">Lathyrus oleraceus</name>
    <dbReference type="NCBI Taxonomy" id="3888"/>
    <lineage>
        <taxon>Eukaryota</taxon>
        <taxon>Viridiplantae</taxon>
        <taxon>Streptophyta</taxon>
        <taxon>Embryophyta</taxon>
        <taxon>Tracheophyta</taxon>
        <taxon>Spermatophyta</taxon>
        <taxon>Magnoliopsida</taxon>
        <taxon>eudicotyledons</taxon>
        <taxon>Gunneridae</taxon>
        <taxon>Pentapetalae</taxon>
        <taxon>rosids</taxon>
        <taxon>fabids</taxon>
        <taxon>Fabales</taxon>
        <taxon>Fabaceae</taxon>
        <taxon>Papilionoideae</taxon>
        <taxon>50 kb inversion clade</taxon>
        <taxon>NPAAA clade</taxon>
        <taxon>Hologalegina</taxon>
        <taxon>IRL clade</taxon>
        <taxon>Fabeae</taxon>
        <taxon>Lathyrus</taxon>
    </lineage>
</organism>
<dbReference type="Gramene" id="Psat04G0265700-T5">
    <property type="protein sequence ID" value="KAI5418104.1"/>
    <property type="gene ID" value="KIW84_042657"/>
</dbReference>
<reference evidence="2 3" key="1">
    <citation type="journal article" date="2022" name="Nat. Genet.">
        <title>Improved pea reference genome and pan-genome highlight genomic features and evolutionary characteristics.</title>
        <authorList>
            <person name="Yang T."/>
            <person name="Liu R."/>
            <person name="Luo Y."/>
            <person name="Hu S."/>
            <person name="Wang D."/>
            <person name="Wang C."/>
            <person name="Pandey M.K."/>
            <person name="Ge S."/>
            <person name="Xu Q."/>
            <person name="Li N."/>
            <person name="Li G."/>
            <person name="Huang Y."/>
            <person name="Saxena R.K."/>
            <person name="Ji Y."/>
            <person name="Li M."/>
            <person name="Yan X."/>
            <person name="He Y."/>
            <person name="Liu Y."/>
            <person name="Wang X."/>
            <person name="Xiang C."/>
            <person name="Varshney R.K."/>
            <person name="Ding H."/>
            <person name="Gao S."/>
            <person name="Zong X."/>
        </authorList>
    </citation>
    <scope>NUCLEOTIDE SEQUENCE [LARGE SCALE GENOMIC DNA]</scope>
    <source>
        <strain evidence="2 3">cv. Zhongwan 6</strain>
    </source>
</reference>
<evidence type="ECO:0000313" key="2">
    <source>
        <dbReference type="EMBL" id="KAI5418104.1"/>
    </source>
</evidence>
<sequence>FPLAADVNVNQLPEELGLVETSNSTASKTLSKGIINKTPSEKTSTNATAKVDVQNGNSSKSNNQNASSGYRTQPSQQINVSSAQQQHYDHSSGHSNYQRGGGGGVSQRNSSGGEWSHRRYHGRNQSMGGDKNFSSAKVKQIYVAKQTISGSSTVS</sequence>
<name>A0A9D5ATC1_PEA</name>